<reference evidence="1" key="1">
    <citation type="submission" date="2013-07" db="EMBL/GenBank/DDBJ databases">
        <title>The genome of Eucalyptus grandis.</title>
        <authorList>
            <person name="Schmutz J."/>
            <person name="Hayes R."/>
            <person name="Myburg A."/>
            <person name="Tuskan G."/>
            <person name="Grattapaglia D."/>
            <person name="Rokhsar D.S."/>
        </authorList>
    </citation>
    <scope>NUCLEOTIDE SEQUENCE</scope>
    <source>
        <tissue evidence="1">Leaf extractions</tissue>
    </source>
</reference>
<dbReference type="AlphaFoldDB" id="A0A059C2Q3"/>
<accession>A0A059C2Q3</accession>
<dbReference type="EMBL" id="KK198757">
    <property type="protein sequence ID" value="KCW72441.1"/>
    <property type="molecule type" value="Genomic_DNA"/>
</dbReference>
<gene>
    <name evidence="1" type="ORF">EUGRSUZ_E00887</name>
</gene>
<dbReference type="Gramene" id="KCW72441">
    <property type="protein sequence ID" value="KCW72441"/>
    <property type="gene ID" value="EUGRSUZ_E00887"/>
</dbReference>
<name>A0A059C2Q3_EUCGR</name>
<sequence>MRLEATPHINIHPPFCVGIHVKTIMVTLYYNQIHFVPYFSVGGGLLSSFLPCRHVQEWINDKERLQPRVWRGILVPLLLR</sequence>
<organism evidence="1">
    <name type="scientific">Eucalyptus grandis</name>
    <name type="common">Flooded gum</name>
    <dbReference type="NCBI Taxonomy" id="71139"/>
    <lineage>
        <taxon>Eukaryota</taxon>
        <taxon>Viridiplantae</taxon>
        <taxon>Streptophyta</taxon>
        <taxon>Embryophyta</taxon>
        <taxon>Tracheophyta</taxon>
        <taxon>Spermatophyta</taxon>
        <taxon>Magnoliopsida</taxon>
        <taxon>eudicotyledons</taxon>
        <taxon>Gunneridae</taxon>
        <taxon>Pentapetalae</taxon>
        <taxon>rosids</taxon>
        <taxon>malvids</taxon>
        <taxon>Myrtales</taxon>
        <taxon>Myrtaceae</taxon>
        <taxon>Myrtoideae</taxon>
        <taxon>Eucalypteae</taxon>
        <taxon>Eucalyptus</taxon>
    </lineage>
</organism>
<dbReference type="InParanoid" id="A0A059C2Q3"/>
<proteinExistence type="predicted"/>
<evidence type="ECO:0000313" key="1">
    <source>
        <dbReference type="EMBL" id="KCW72441.1"/>
    </source>
</evidence>
<protein>
    <submittedName>
        <fullName evidence="1">Uncharacterized protein</fullName>
    </submittedName>
</protein>